<dbReference type="EMBL" id="JAZHXI010000007">
    <property type="protein sequence ID" value="KAL2069486.1"/>
    <property type="molecule type" value="Genomic_DNA"/>
</dbReference>
<protein>
    <submittedName>
        <fullName evidence="1">Uncharacterized protein</fullName>
    </submittedName>
</protein>
<gene>
    <name evidence="1" type="ORF">VTL71DRAFT_14165</name>
</gene>
<accession>A0ABR4CJ19</accession>
<dbReference type="Proteomes" id="UP001595075">
    <property type="component" value="Unassembled WGS sequence"/>
</dbReference>
<reference evidence="1 2" key="1">
    <citation type="journal article" date="2024" name="Commun. Biol.">
        <title>Comparative genomic analysis of thermophilic fungi reveals convergent evolutionary adaptations and gene losses.</title>
        <authorList>
            <person name="Steindorff A.S."/>
            <person name="Aguilar-Pontes M.V."/>
            <person name="Robinson A.J."/>
            <person name="Andreopoulos B."/>
            <person name="LaButti K."/>
            <person name="Kuo A."/>
            <person name="Mondo S."/>
            <person name="Riley R."/>
            <person name="Otillar R."/>
            <person name="Haridas S."/>
            <person name="Lipzen A."/>
            <person name="Grimwood J."/>
            <person name="Schmutz J."/>
            <person name="Clum A."/>
            <person name="Reid I.D."/>
            <person name="Moisan M.C."/>
            <person name="Butler G."/>
            <person name="Nguyen T.T.M."/>
            <person name="Dewar K."/>
            <person name="Conant G."/>
            <person name="Drula E."/>
            <person name="Henrissat B."/>
            <person name="Hansel C."/>
            <person name="Singer S."/>
            <person name="Hutchinson M.I."/>
            <person name="de Vries R.P."/>
            <person name="Natvig D.O."/>
            <person name="Powell A.J."/>
            <person name="Tsang A."/>
            <person name="Grigoriev I.V."/>
        </authorList>
    </citation>
    <scope>NUCLEOTIDE SEQUENCE [LARGE SCALE GENOMIC DNA]</scope>
    <source>
        <strain evidence="1 2">CBS 494.80</strain>
    </source>
</reference>
<evidence type="ECO:0000313" key="2">
    <source>
        <dbReference type="Proteomes" id="UP001595075"/>
    </source>
</evidence>
<name>A0ABR4CJ19_9HELO</name>
<sequence>MMHLTSSCKYGQDTITSPFLLIVPKPSLIDGRIRVRLLPIWATVPDVTDSIAPDTSQRTIANEIPLNTSFRS</sequence>
<evidence type="ECO:0000313" key="1">
    <source>
        <dbReference type="EMBL" id="KAL2069486.1"/>
    </source>
</evidence>
<proteinExistence type="predicted"/>
<comment type="caution">
    <text evidence="1">The sequence shown here is derived from an EMBL/GenBank/DDBJ whole genome shotgun (WGS) entry which is preliminary data.</text>
</comment>
<organism evidence="1 2">
    <name type="scientific">Oculimacula yallundae</name>
    <dbReference type="NCBI Taxonomy" id="86028"/>
    <lineage>
        <taxon>Eukaryota</taxon>
        <taxon>Fungi</taxon>
        <taxon>Dikarya</taxon>
        <taxon>Ascomycota</taxon>
        <taxon>Pezizomycotina</taxon>
        <taxon>Leotiomycetes</taxon>
        <taxon>Helotiales</taxon>
        <taxon>Ploettnerulaceae</taxon>
        <taxon>Oculimacula</taxon>
    </lineage>
</organism>
<keyword evidence="2" id="KW-1185">Reference proteome</keyword>